<reference evidence="3 4" key="1">
    <citation type="submission" date="2016-10" db="EMBL/GenBank/DDBJ databases">
        <title>Draft genome sequences of four alkaliphilic bacteria belonging to the Anaerobacillus genus.</title>
        <authorList>
            <person name="Bassil N.M."/>
            <person name="Lloyd J.R."/>
        </authorList>
    </citation>
    <scope>NUCLEOTIDE SEQUENCE [LARGE SCALE GENOMIC DNA]</scope>
    <source>
        <strain evidence="3 4">DSM 18345</strain>
    </source>
</reference>
<gene>
    <name evidence="3" type="ORF">BKP37_05400</name>
</gene>
<dbReference type="InterPro" id="IPR029063">
    <property type="entry name" value="SAM-dependent_MTases_sf"/>
</dbReference>
<keyword evidence="4" id="KW-1185">Reference proteome</keyword>
<dbReference type="Gene3D" id="2.20.25.110">
    <property type="entry name" value="S-adenosyl-L-methionine-dependent methyltransferases"/>
    <property type="match status" value="1"/>
</dbReference>
<dbReference type="OrthoDB" id="9811589at2"/>
<comment type="caution">
    <text evidence="3">The sequence shown here is derived from an EMBL/GenBank/DDBJ whole genome shotgun (WGS) entry which is preliminary data.</text>
</comment>
<dbReference type="CDD" id="cd02440">
    <property type="entry name" value="AdoMet_MTases"/>
    <property type="match status" value="1"/>
</dbReference>
<name>A0A1S2LVX8_9BACI</name>
<dbReference type="EMBL" id="MLQR01000004">
    <property type="protein sequence ID" value="OIJ16669.1"/>
    <property type="molecule type" value="Genomic_DNA"/>
</dbReference>
<dbReference type="PANTHER" id="PTHR43861">
    <property type="entry name" value="TRANS-ACONITATE 2-METHYLTRANSFERASE-RELATED"/>
    <property type="match status" value="1"/>
</dbReference>
<dbReference type="AlphaFoldDB" id="A0A1S2LVX8"/>
<dbReference type="RefSeq" id="WP_071308653.1">
    <property type="nucleotide sequence ID" value="NZ_MLQR01000004.1"/>
</dbReference>
<evidence type="ECO:0000313" key="4">
    <source>
        <dbReference type="Proteomes" id="UP000179524"/>
    </source>
</evidence>
<dbReference type="InterPro" id="IPR041698">
    <property type="entry name" value="Methyltransf_25"/>
</dbReference>
<sequence>MSYEKFAYLYDELMSDAPYDKWVSFVMKVMEECNVKQGKILDVGCGTGNISIPLSQKGYEITAVDLSEEMLIVAKEKSEMANTSIKFFQQDMRELEGLGSFDTIISLCDSINYLNNEKEVEKTFEGVYNHLNDQGIFIFDVHSIYKIESVFKGNTFAYNGEQISYIWECFESEESYSIEHDLSFFVENKQGLYERFDEIHKQRTYPVSFYQDALEKIGFKVMMISGDFSFETLNDNDHRWFFVAKK</sequence>
<evidence type="ECO:0000256" key="1">
    <source>
        <dbReference type="ARBA" id="ARBA00022679"/>
    </source>
</evidence>
<proteinExistence type="predicted"/>
<keyword evidence="1 3" id="KW-0808">Transferase</keyword>
<protein>
    <submittedName>
        <fullName evidence="3">SAM-dependent methyltransferase</fullName>
    </submittedName>
</protein>
<dbReference type="GO" id="GO:0008168">
    <property type="term" value="F:methyltransferase activity"/>
    <property type="evidence" value="ECO:0007669"/>
    <property type="project" value="UniProtKB-KW"/>
</dbReference>
<dbReference type="Gene3D" id="3.40.50.150">
    <property type="entry name" value="Vaccinia Virus protein VP39"/>
    <property type="match status" value="1"/>
</dbReference>
<keyword evidence="3" id="KW-0489">Methyltransferase</keyword>
<organism evidence="3 4">
    <name type="scientific">Anaerobacillus alkalilacustris</name>
    <dbReference type="NCBI Taxonomy" id="393763"/>
    <lineage>
        <taxon>Bacteria</taxon>
        <taxon>Bacillati</taxon>
        <taxon>Bacillota</taxon>
        <taxon>Bacilli</taxon>
        <taxon>Bacillales</taxon>
        <taxon>Bacillaceae</taxon>
        <taxon>Anaerobacillus</taxon>
    </lineage>
</organism>
<feature type="domain" description="Methyltransferase" evidence="2">
    <location>
        <begin position="40"/>
        <end position="135"/>
    </location>
</feature>
<accession>A0A1S2LVX8</accession>
<dbReference type="SUPFAM" id="SSF53335">
    <property type="entry name" value="S-adenosyl-L-methionine-dependent methyltransferases"/>
    <property type="match status" value="1"/>
</dbReference>
<dbReference type="Proteomes" id="UP000179524">
    <property type="component" value="Unassembled WGS sequence"/>
</dbReference>
<evidence type="ECO:0000259" key="2">
    <source>
        <dbReference type="Pfam" id="PF13649"/>
    </source>
</evidence>
<dbReference type="Pfam" id="PF13649">
    <property type="entry name" value="Methyltransf_25"/>
    <property type="match status" value="1"/>
</dbReference>
<evidence type="ECO:0000313" key="3">
    <source>
        <dbReference type="EMBL" id="OIJ16669.1"/>
    </source>
</evidence>
<dbReference type="GO" id="GO:0032259">
    <property type="term" value="P:methylation"/>
    <property type="evidence" value="ECO:0007669"/>
    <property type="project" value="UniProtKB-KW"/>
</dbReference>